<evidence type="ECO:0000313" key="1">
    <source>
        <dbReference type="EMBL" id="JAD91749.1"/>
    </source>
</evidence>
<reference evidence="1" key="2">
    <citation type="journal article" date="2015" name="Data Brief">
        <title>Shoot transcriptome of the giant reed, Arundo donax.</title>
        <authorList>
            <person name="Barrero R.A."/>
            <person name="Guerrero F.D."/>
            <person name="Moolhuijzen P."/>
            <person name="Goolsby J.A."/>
            <person name="Tidwell J."/>
            <person name="Bellgard S.E."/>
            <person name="Bellgard M.I."/>
        </authorList>
    </citation>
    <scope>NUCLEOTIDE SEQUENCE</scope>
    <source>
        <tissue evidence="1">Shoot tissue taken approximately 20 cm above the soil surface</tissue>
    </source>
</reference>
<dbReference type="AlphaFoldDB" id="A0A0A9DT62"/>
<name>A0A0A9DT62_ARUDO</name>
<accession>A0A0A9DT62</accession>
<protein>
    <submittedName>
        <fullName evidence="1">Uncharacterized protein</fullName>
    </submittedName>
</protein>
<organism evidence="1">
    <name type="scientific">Arundo donax</name>
    <name type="common">Giant reed</name>
    <name type="synonym">Donax arundinaceus</name>
    <dbReference type="NCBI Taxonomy" id="35708"/>
    <lineage>
        <taxon>Eukaryota</taxon>
        <taxon>Viridiplantae</taxon>
        <taxon>Streptophyta</taxon>
        <taxon>Embryophyta</taxon>
        <taxon>Tracheophyta</taxon>
        <taxon>Spermatophyta</taxon>
        <taxon>Magnoliopsida</taxon>
        <taxon>Liliopsida</taxon>
        <taxon>Poales</taxon>
        <taxon>Poaceae</taxon>
        <taxon>PACMAD clade</taxon>
        <taxon>Arundinoideae</taxon>
        <taxon>Arundineae</taxon>
        <taxon>Arundo</taxon>
    </lineage>
</organism>
<dbReference type="EMBL" id="GBRH01206146">
    <property type="protein sequence ID" value="JAD91749.1"/>
    <property type="molecule type" value="Transcribed_RNA"/>
</dbReference>
<sequence>MRSALQGWTCTLRGRGAQSTAAAGSVSLQPLPEEDSTNSLFIAPVGIFLVSILPPRPK</sequence>
<reference evidence="1" key="1">
    <citation type="submission" date="2014-09" db="EMBL/GenBank/DDBJ databases">
        <authorList>
            <person name="Magalhaes I.L.F."/>
            <person name="Oliveira U."/>
            <person name="Santos F.R."/>
            <person name="Vidigal T.H.D.A."/>
            <person name="Brescovit A.D."/>
            <person name="Santos A.J."/>
        </authorList>
    </citation>
    <scope>NUCLEOTIDE SEQUENCE</scope>
    <source>
        <tissue evidence="1">Shoot tissue taken approximately 20 cm above the soil surface</tissue>
    </source>
</reference>
<proteinExistence type="predicted"/>